<feature type="region of interest" description="Disordered" evidence="1">
    <location>
        <begin position="218"/>
        <end position="238"/>
    </location>
</feature>
<name>A0A2I2GSC5_9EURO</name>
<dbReference type="Proteomes" id="UP000234275">
    <property type="component" value="Unassembled WGS sequence"/>
</dbReference>
<protein>
    <submittedName>
        <fullName evidence="2">Uncharacterized protein</fullName>
    </submittedName>
</protein>
<organism evidence="2 3">
    <name type="scientific">Aspergillus steynii IBT 23096</name>
    <dbReference type="NCBI Taxonomy" id="1392250"/>
    <lineage>
        <taxon>Eukaryota</taxon>
        <taxon>Fungi</taxon>
        <taxon>Dikarya</taxon>
        <taxon>Ascomycota</taxon>
        <taxon>Pezizomycotina</taxon>
        <taxon>Eurotiomycetes</taxon>
        <taxon>Eurotiomycetidae</taxon>
        <taxon>Eurotiales</taxon>
        <taxon>Aspergillaceae</taxon>
        <taxon>Aspergillus</taxon>
        <taxon>Aspergillus subgen. Circumdati</taxon>
    </lineage>
</organism>
<dbReference type="GeneID" id="36561848"/>
<evidence type="ECO:0000313" key="2">
    <source>
        <dbReference type="EMBL" id="PLB55782.1"/>
    </source>
</evidence>
<proteinExistence type="predicted"/>
<dbReference type="VEuPathDB" id="FungiDB:P170DRAFT_49969"/>
<accession>A0A2I2GSC5</accession>
<gene>
    <name evidence="2" type="ORF">P170DRAFT_49969</name>
</gene>
<evidence type="ECO:0000313" key="3">
    <source>
        <dbReference type="Proteomes" id="UP000234275"/>
    </source>
</evidence>
<feature type="compositionally biased region" description="Basic and acidic residues" evidence="1">
    <location>
        <begin position="218"/>
        <end position="229"/>
    </location>
</feature>
<dbReference type="EMBL" id="MSFO01000001">
    <property type="protein sequence ID" value="PLB55782.1"/>
    <property type="molecule type" value="Genomic_DNA"/>
</dbReference>
<feature type="compositionally biased region" description="Basic and acidic residues" evidence="1">
    <location>
        <begin position="137"/>
        <end position="159"/>
    </location>
</feature>
<reference evidence="2 3" key="1">
    <citation type="submission" date="2016-12" db="EMBL/GenBank/DDBJ databases">
        <title>The genomes of Aspergillus section Nigri reveals drivers in fungal speciation.</title>
        <authorList>
            <consortium name="DOE Joint Genome Institute"/>
            <person name="Vesth T.C."/>
            <person name="Nybo J."/>
            <person name="Theobald S."/>
            <person name="Brandl J."/>
            <person name="Frisvad J.C."/>
            <person name="Nielsen K.F."/>
            <person name="Lyhne E.K."/>
            <person name="Kogle M.E."/>
            <person name="Kuo A."/>
            <person name="Riley R."/>
            <person name="Clum A."/>
            <person name="Nolan M."/>
            <person name="Lipzen A."/>
            <person name="Salamov A."/>
            <person name="Henrissat B."/>
            <person name="Wiebenga A."/>
            <person name="De Vries R.P."/>
            <person name="Grigoriev I.V."/>
            <person name="Mortensen U.H."/>
            <person name="Andersen M.R."/>
            <person name="Baker S.E."/>
        </authorList>
    </citation>
    <scope>NUCLEOTIDE SEQUENCE [LARGE SCALE GENOMIC DNA]</scope>
    <source>
        <strain evidence="2 3">IBT 23096</strain>
    </source>
</reference>
<dbReference type="AlphaFoldDB" id="A0A2I2GSC5"/>
<sequence>MGFKIPPARRELLTNGRTDSANFMSIIQRHLRRFEIVGLNRSPQGGHRIVRTSRGGPYKWQMLTRDGSNDYREPLSRRESSFPFHLYEVTNDVPMNLFRTNKGRAQEATRCPFLRGTCHKYVEDRLRRPDVGNTISSRRERFEGEPDDSKGEDWRREFAAVDPIIRSVTSERERPETRGSPSGGRLSVGGASIPFHSHPPWKAVECSWISFHAIDSPVRSDRKPNRWQERQCSGSQRI</sequence>
<keyword evidence="3" id="KW-1185">Reference proteome</keyword>
<comment type="caution">
    <text evidence="2">The sequence shown here is derived from an EMBL/GenBank/DDBJ whole genome shotgun (WGS) entry which is preliminary data.</text>
</comment>
<dbReference type="RefSeq" id="XP_024711084.1">
    <property type="nucleotide sequence ID" value="XM_024854143.1"/>
</dbReference>
<feature type="region of interest" description="Disordered" evidence="1">
    <location>
        <begin position="135"/>
        <end position="191"/>
    </location>
</feature>
<evidence type="ECO:0000256" key="1">
    <source>
        <dbReference type="SAM" id="MobiDB-lite"/>
    </source>
</evidence>